<protein>
    <submittedName>
        <fullName evidence="7">Ribosomal protein L6</fullName>
    </submittedName>
</protein>
<keyword evidence="2 4" id="KW-0689">Ribosomal protein</keyword>
<dbReference type="OrthoDB" id="540873at2759"/>
<dbReference type="Proteomes" id="UP000076842">
    <property type="component" value="Unassembled WGS sequence"/>
</dbReference>
<dbReference type="Pfam" id="PF00347">
    <property type="entry name" value="Ribosomal_L6"/>
    <property type="match status" value="2"/>
</dbReference>
<evidence type="ECO:0000256" key="5">
    <source>
        <dbReference type="SAM" id="MobiDB-lite"/>
    </source>
</evidence>
<gene>
    <name evidence="7" type="ORF">CALCODRAFT_420832</name>
</gene>
<dbReference type="SUPFAM" id="SSF56053">
    <property type="entry name" value="Ribosomal protein L6"/>
    <property type="match status" value="2"/>
</dbReference>
<evidence type="ECO:0000256" key="1">
    <source>
        <dbReference type="ARBA" id="ARBA00009356"/>
    </source>
</evidence>
<dbReference type="EMBL" id="KV424087">
    <property type="protein sequence ID" value="KZT51868.1"/>
    <property type="molecule type" value="Genomic_DNA"/>
</dbReference>
<dbReference type="InterPro" id="IPR019906">
    <property type="entry name" value="Ribosomal_uL6_bac-type"/>
</dbReference>
<keyword evidence="3 4" id="KW-0687">Ribonucleoprotein</keyword>
<dbReference type="PIRSF" id="PIRSF002162">
    <property type="entry name" value="Ribosomal_L6"/>
    <property type="match status" value="1"/>
</dbReference>
<comment type="similarity">
    <text evidence="1 4">Belongs to the universal ribosomal protein uL6 family.</text>
</comment>
<dbReference type="Gene3D" id="3.90.930.12">
    <property type="entry name" value="Ribosomal protein L6, alpha-beta domain"/>
    <property type="match status" value="2"/>
</dbReference>
<organism evidence="7 8">
    <name type="scientific">Calocera cornea HHB12733</name>
    <dbReference type="NCBI Taxonomy" id="1353952"/>
    <lineage>
        <taxon>Eukaryota</taxon>
        <taxon>Fungi</taxon>
        <taxon>Dikarya</taxon>
        <taxon>Basidiomycota</taxon>
        <taxon>Agaricomycotina</taxon>
        <taxon>Dacrymycetes</taxon>
        <taxon>Dacrymycetales</taxon>
        <taxon>Dacrymycetaceae</taxon>
        <taxon>Calocera</taxon>
    </lineage>
</organism>
<dbReference type="GO" id="GO:0006412">
    <property type="term" value="P:translation"/>
    <property type="evidence" value="ECO:0007669"/>
    <property type="project" value="InterPro"/>
</dbReference>
<evidence type="ECO:0000256" key="2">
    <source>
        <dbReference type="ARBA" id="ARBA00022980"/>
    </source>
</evidence>
<evidence type="ECO:0000259" key="6">
    <source>
        <dbReference type="Pfam" id="PF00347"/>
    </source>
</evidence>
<dbReference type="PANTHER" id="PTHR11655:SF14">
    <property type="entry name" value="LARGE RIBOSOMAL SUBUNIT PROTEIN UL6M"/>
    <property type="match status" value="1"/>
</dbReference>
<dbReference type="InterPro" id="IPR036789">
    <property type="entry name" value="Ribosomal_uL6-like_a/b-dom_sf"/>
</dbReference>
<feature type="region of interest" description="Disordered" evidence="5">
    <location>
        <begin position="1"/>
        <end position="26"/>
    </location>
</feature>
<feature type="domain" description="Large ribosomal subunit protein uL6 alpha-beta" evidence="6">
    <location>
        <begin position="92"/>
        <end position="169"/>
    </location>
</feature>
<feature type="non-terminal residue" evidence="7">
    <location>
        <position position="183"/>
    </location>
</feature>
<feature type="compositionally biased region" description="Polar residues" evidence="5">
    <location>
        <begin position="9"/>
        <end position="26"/>
    </location>
</feature>
<evidence type="ECO:0000313" key="7">
    <source>
        <dbReference type="EMBL" id="KZT51868.1"/>
    </source>
</evidence>
<keyword evidence="8" id="KW-1185">Reference proteome</keyword>
<dbReference type="STRING" id="1353952.A0A165D1K0"/>
<evidence type="ECO:0000313" key="8">
    <source>
        <dbReference type="Proteomes" id="UP000076842"/>
    </source>
</evidence>
<evidence type="ECO:0000256" key="4">
    <source>
        <dbReference type="RuleBase" id="RU003869"/>
    </source>
</evidence>
<dbReference type="AlphaFoldDB" id="A0A165D1K0"/>
<reference evidence="7 8" key="1">
    <citation type="journal article" date="2016" name="Mol. Biol. Evol.">
        <title>Comparative Genomics of Early-Diverging Mushroom-Forming Fungi Provides Insights into the Origins of Lignocellulose Decay Capabilities.</title>
        <authorList>
            <person name="Nagy L.G."/>
            <person name="Riley R."/>
            <person name="Tritt A."/>
            <person name="Adam C."/>
            <person name="Daum C."/>
            <person name="Floudas D."/>
            <person name="Sun H."/>
            <person name="Yadav J.S."/>
            <person name="Pangilinan J."/>
            <person name="Larsson K.H."/>
            <person name="Matsuura K."/>
            <person name="Barry K."/>
            <person name="Labutti K."/>
            <person name="Kuo R."/>
            <person name="Ohm R.A."/>
            <person name="Bhattacharya S.S."/>
            <person name="Shirouzu T."/>
            <person name="Yoshinaga Y."/>
            <person name="Martin F.M."/>
            <person name="Grigoriev I.V."/>
            <person name="Hibbett D.S."/>
        </authorList>
    </citation>
    <scope>NUCLEOTIDE SEQUENCE [LARGE SCALE GENOMIC DNA]</scope>
    <source>
        <strain evidence="7 8">HHB12733</strain>
    </source>
</reference>
<evidence type="ECO:0000256" key="3">
    <source>
        <dbReference type="ARBA" id="ARBA00023274"/>
    </source>
</evidence>
<accession>A0A165D1K0</accession>
<feature type="non-terminal residue" evidence="7">
    <location>
        <position position="1"/>
    </location>
</feature>
<dbReference type="GO" id="GO:0003735">
    <property type="term" value="F:structural constituent of ribosome"/>
    <property type="evidence" value="ECO:0007669"/>
    <property type="project" value="InterPro"/>
</dbReference>
<proteinExistence type="inferred from homology"/>
<dbReference type="PANTHER" id="PTHR11655">
    <property type="entry name" value="60S/50S RIBOSOMAL PROTEIN L6/L9"/>
    <property type="match status" value="1"/>
</dbReference>
<dbReference type="GO" id="GO:0005762">
    <property type="term" value="C:mitochondrial large ribosomal subunit"/>
    <property type="evidence" value="ECO:0007669"/>
    <property type="project" value="TreeGrafter"/>
</dbReference>
<dbReference type="PRINTS" id="PR00059">
    <property type="entry name" value="RIBOSOMALL6"/>
</dbReference>
<dbReference type="InterPro" id="IPR020040">
    <property type="entry name" value="Ribosomal_uL6_a/b-dom"/>
</dbReference>
<dbReference type="InterPro" id="IPR000702">
    <property type="entry name" value="Ribosomal_uL6-like"/>
</dbReference>
<dbReference type="InParanoid" id="A0A165D1K0"/>
<feature type="domain" description="Large ribosomal subunit protein uL6 alpha-beta" evidence="6">
    <location>
        <begin position="14"/>
        <end position="84"/>
    </location>
</feature>
<name>A0A165D1K0_9BASI</name>
<dbReference type="GO" id="GO:0019843">
    <property type="term" value="F:rRNA binding"/>
    <property type="evidence" value="ECO:0007669"/>
    <property type="project" value="InterPro"/>
</dbReference>
<dbReference type="FunCoup" id="A0A165D1K0">
    <property type="interactions" value="213"/>
</dbReference>
<sequence>PVPLPPSVRVTTTPAPASARTLTVSGPRGTQTFPLFDGVYVDAESDPTCARVTSTHDGSQKQHRAQWGLVRALLNNMVTGVTHGFVSNLRLVGVGYRAATELNEQGRQRLRMKLGFSHDVVMDVPEGVEADVPRPTEITLSSTRKDVLGQFAANIRQWRKPEPYNGKGIFINDETIRLKTVKR</sequence>